<protein>
    <submittedName>
        <fullName evidence="2">Uncharacterized protein</fullName>
    </submittedName>
</protein>
<evidence type="ECO:0000256" key="1">
    <source>
        <dbReference type="SAM" id="MobiDB-lite"/>
    </source>
</evidence>
<name>A0A074ZKR4_OPIVI</name>
<dbReference type="Proteomes" id="UP000054324">
    <property type="component" value="Unassembled WGS sequence"/>
</dbReference>
<dbReference type="AlphaFoldDB" id="A0A074ZKR4"/>
<sequence length="78" mass="8793">MMKSSAETSMAMYGDMQQSVQYAVHAWRPAIPNNRTSHRLDECVTCRTQTKRRYALIGQNASQSRSSTFNSTHPAPSQ</sequence>
<dbReference type="RefSeq" id="XP_009168342.1">
    <property type="nucleotide sequence ID" value="XM_009170078.1"/>
</dbReference>
<proteinExistence type="predicted"/>
<dbReference type="EMBL" id="KL596711">
    <property type="protein sequence ID" value="KER27928.1"/>
    <property type="molecule type" value="Genomic_DNA"/>
</dbReference>
<feature type="region of interest" description="Disordered" evidence="1">
    <location>
        <begin position="57"/>
        <end position="78"/>
    </location>
</feature>
<dbReference type="KEGG" id="ovi:T265_13690"/>
<accession>A0A074ZKR4</accession>
<dbReference type="GeneID" id="20327857"/>
<keyword evidence="3" id="KW-1185">Reference proteome</keyword>
<gene>
    <name evidence="2" type="ORF">T265_13690</name>
</gene>
<evidence type="ECO:0000313" key="2">
    <source>
        <dbReference type="EMBL" id="KER27928.1"/>
    </source>
</evidence>
<dbReference type="CTD" id="20327857"/>
<organism evidence="2 3">
    <name type="scientific">Opisthorchis viverrini</name>
    <name type="common">Southeast Asian liver fluke</name>
    <dbReference type="NCBI Taxonomy" id="6198"/>
    <lineage>
        <taxon>Eukaryota</taxon>
        <taxon>Metazoa</taxon>
        <taxon>Spiralia</taxon>
        <taxon>Lophotrochozoa</taxon>
        <taxon>Platyhelminthes</taxon>
        <taxon>Trematoda</taxon>
        <taxon>Digenea</taxon>
        <taxon>Opisthorchiida</taxon>
        <taxon>Opisthorchiata</taxon>
        <taxon>Opisthorchiidae</taxon>
        <taxon>Opisthorchis</taxon>
    </lineage>
</organism>
<reference evidence="2 3" key="1">
    <citation type="submission" date="2013-11" db="EMBL/GenBank/DDBJ databases">
        <title>Opisthorchis viverrini - life in the bile duct.</title>
        <authorList>
            <person name="Young N.D."/>
            <person name="Nagarajan N."/>
            <person name="Lin S.J."/>
            <person name="Korhonen P.K."/>
            <person name="Jex A.R."/>
            <person name="Hall R.S."/>
            <person name="Safavi-Hemami H."/>
            <person name="Kaewkong W."/>
            <person name="Bertrand D."/>
            <person name="Gao S."/>
            <person name="Seet Q."/>
            <person name="Wongkham S."/>
            <person name="Teh B.T."/>
            <person name="Wongkham C."/>
            <person name="Intapan P.M."/>
            <person name="Maleewong W."/>
            <person name="Yang X."/>
            <person name="Hu M."/>
            <person name="Wang Z."/>
            <person name="Hofmann A."/>
            <person name="Sternberg P.W."/>
            <person name="Tan P."/>
            <person name="Wang J."/>
            <person name="Gasser R.B."/>
        </authorList>
    </citation>
    <scope>NUCLEOTIDE SEQUENCE [LARGE SCALE GENOMIC DNA]</scope>
</reference>
<feature type="non-terminal residue" evidence="2">
    <location>
        <position position="78"/>
    </location>
</feature>
<evidence type="ECO:0000313" key="3">
    <source>
        <dbReference type="Proteomes" id="UP000054324"/>
    </source>
</evidence>
<feature type="compositionally biased region" description="Polar residues" evidence="1">
    <location>
        <begin position="59"/>
        <end position="78"/>
    </location>
</feature>